<keyword evidence="2" id="KW-1185">Reference proteome</keyword>
<protein>
    <recommendedName>
        <fullName evidence="3">SGNH/GDSL hydrolase family protein</fullName>
    </recommendedName>
</protein>
<name>A0A7J5U3T6_9BACT</name>
<evidence type="ECO:0008006" key="3">
    <source>
        <dbReference type="Google" id="ProtNLM"/>
    </source>
</evidence>
<dbReference type="AlphaFoldDB" id="A0A7J5U3T6"/>
<reference evidence="1 2" key="1">
    <citation type="submission" date="2019-10" db="EMBL/GenBank/DDBJ databases">
        <title>Rudanella paleaurantiibacter sp. nov., isolated from sludge.</title>
        <authorList>
            <person name="Xu S.Q."/>
        </authorList>
    </citation>
    <scope>NUCLEOTIDE SEQUENCE [LARGE SCALE GENOMIC DNA]</scope>
    <source>
        <strain evidence="1 2">HX-22-17</strain>
    </source>
</reference>
<accession>A0A7J5U3T6</accession>
<evidence type="ECO:0000313" key="2">
    <source>
        <dbReference type="Proteomes" id="UP000488299"/>
    </source>
</evidence>
<comment type="caution">
    <text evidence="1">The sequence shown here is derived from an EMBL/GenBank/DDBJ whole genome shotgun (WGS) entry which is preliminary data.</text>
</comment>
<sequence>MIKRVLLSTLALLLVYSWFIRQYGADISRTGQTTEQRNMVKAEEFLFEASARYDTLIVGSSMSDRLNTDSLSADYYNLSLAGMSAQDGLQLIEMSGRLPHVLFVETNTLTRNEPSPLMESLSDPTWLWLKRHLPFTRQKFQPAGVFKAMLRDWSHGKGQPVVPETAMYVDTNFLNKAVADRIQAVIPPPDSVLHTSLGKVRNRLEQWRRQGVRVVFFEIPMDPRLQAMPIQGKVRQLVRQYFPSPDYAHLALPMDVYQTTDGVHLTYGEANRFTGHVRQQIQDYIGGPYLVKKE</sequence>
<proteinExistence type="predicted"/>
<dbReference type="EMBL" id="WELI01000002">
    <property type="protein sequence ID" value="KAB7732172.1"/>
    <property type="molecule type" value="Genomic_DNA"/>
</dbReference>
<organism evidence="1 2">
    <name type="scientific">Rudanella paleaurantiibacter</name>
    <dbReference type="NCBI Taxonomy" id="2614655"/>
    <lineage>
        <taxon>Bacteria</taxon>
        <taxon>Pseudomonadati</taxon>
        <taxon>Bacteroidota</taxon>
        <taxon>Cytophagia</taxon>
        <taxon>Cytophagales</taxon>
        <taxon>Cytophagaceae</taxon>
        <taxon>Rudanella</taxon>
    </lineage>
</organism>
<gene>
    <name evidence="1" type="ORF">F5984_08160</name>
</gene>
<dbReference type="Proteomes" id="UP000488299">
    <property type="component" value="Unassembled WGS sequence"/>
</dbReference>
<dbReference type="RefSeq" id="WP_152123740.1">
    <property type="nucleotide sequence ID" value="NZ_WELI01000002.1"/>
</dbReference>
<evidence type="ECO:0000313" key="1">
    <source>
        <dbReference type="EMBL" id="KAB7732172.1"/>
    </source>
</evidence>